<evidence type="ECO:0008006" key="5">
    <source>
        <dbReference type="Google" id="ProtNLM"/>
    </source>
</evidence>
<dbReference type="GO" id="GO:0043190">
    <property type="term" value="C:ATP-binding cassette (ABC) transporter complex"/>
    <property type="evidence" value="ECO:0007669"/>
    <property type="project" value="TreeGrafter"/>
</dbReference>
<dbReference type="EMBL" id="BARU01035776">
    <property type="protein sequence ID" value="GAH84320.1"/>
    <property type="molecule type" value="Genomic_DNA"/>
</dbReference>
<dbReference type="PANTHER" id="PTHR43553:SF24">
    <property type="entry name" value="ENERGY-COUPLING FACTOR TRANSPORTER ATP-BINDING PROTEIN ECFA1"/>
    <property type="match status" value="1"/>
</dbReference>
<dbReference type="SUPFAM" id="SSF52540">
    <property type="entry name" value="P-loop containing nucleoside triphosphate hydrolases"/>
    <property type="match status" value="1"/>
</dbReference>
<reference evidence="4" key="1">
    <citation type="journal article" date="2014" name="Front. Microbiol.">
        <title>High frequency of phylogenetically diverse reductive dehalogenase-homologous genes in deep subseafloor sedimentary metagenomes.</title>
        <authorList>
            <person name="Kawai M."/>
            <person name="Futagami T."/>
            <person name="Toyoda A."/>
            <person name="Takaki Y."/>
            <person name="Nishi S."/>
            <person name="Hori S."/>
            <person name="Arai W."/>
            <person name="Tsubouchi T."/>
            <person name="Morono Y."/>
            <person name="Uchiyama I."/>
            <person name="Ito T."/>
            <person name="Fujiyama A."/>
            <person name="Inagaki F."/>
            <person name="Takami H."/>
        </authorList>
    </citation>
    <scope>NUCLEOTIDE SEQUENCE</scope>
    <source>
        <strain evidence="4">Expedition CK06-06</strain>
    </source>
</reference>
<dbReference type="InterPro" id="IPR027417">
    <property type="entry name" value="P-loop_NTPase"/>
</dbReference>
<evidence type="ECO:0000256" key="1">
    <source>
        <dbReference type="ARBA" id="ARBA00022448"/>
    </source>
</evidence>
<evidence type="ECO:0000256" key="2">
    <source>
        <dbReference type="ARBA" id="ARBA00022741"/>
    </source>
</evidence>
<gene>
    <name evidence="4" type="ORF">S03H2_55948</name>
</gene>
<dbReference type="Gene3D" id="3.40.50.300">
    <property type="entry name" value="P-loop containing nucleotide triphosphate hydrolases"/>
    <property type="match status" value="1"/>
</dbReference>
<keyword evidence="1" id="KW-0813">Transport</keyword>
<dbReference type="AlphaFoldDB" id="X1JSA8"/>
<feature type="non-terminal residue" evidence="4">
    <location>
        <position position="1"/>
    </location>
</feature>
<dbReference type="InterPro" id="IPR050095">
    <property type="entry name" value="ECF_ABC_transporter_ATP-bd"/>
</dbReference>
<proteinExistence type="predicted"/>
<accession>X1JSA8</accession>
<evidence type="ECO:0000313" key="4">
    <source>
        <dbReference type="EMBL" id="GAH84320.1"/>
    </source>
</evidence>
<keyword evidence="3" id="KW-0067">ATP-binding</keyword>
<name>X1JSA8_9ZZZZ</name>
<protein>
    <recommendedName>
        <fullName evidence="5">Energy-coupling factor ABC transporter ATP-binding protein</fullName>
    </recommendedName>
</protein>
<keyword evidence="2" id="KW-0547">Nucleotide-binding</keyword>
<organism evidence="4">
    <name type="scientific">marine sediment metagenome</name>
    <dbReference type="NCBI Taxonomy" id="412755"/>
    <lineage>
        <taxon>unclassified sequences</taxon>
        <taxon>metagenomes</taxon>
        <taxon>ecological metagenomes</taxon>
    </lineage>
</organism>
<dbReference type="GO" id="GO:0042626">
    <property type="term" value="F:ATPase-coupled transmembrane transporter activity"/>
    <property type="evidence" value="ECO:0007669"/>
    <property type="project" value="TreeGrafter"/>
</dbReference>
<sequence length="92" mass="10462">SDITIILVSHELDKLASWADYLFLMHEGRIMADGPPKEIFSQPQVLLKLDLRVPQLIALGYELKEAGLQYEDWPVFEVATAEAAIKKWLNIP</sequence>
<dbReference type="GO" id="GO:0005524">
    <property type="term" value="F:ATP binding"/>
    <property type="evidence" value="ECO:0007669"/>
    <property type="project" value="UniProtKB-KW"/>
</dbReference>
<dbReference type="PANTHER" id="PTHR43553">
    <property type="entry name" value="HEAVY METAL TRANSPORTER"/>
    <property type="match status" value="1"/>
</dbReference>
<evidence type="ECO:0000256" key="3">
    <source>
        <dbReference type="ARBA" id="ARBA00022840"/>
    </source>
</evidence>
<comment type="caution">
    <text evidence="4">The sequence shown here is derived from an EMBL/GenBank/DDBJ whole genome shotgun (WGS) entry which is preliminary data.</text>
</comment>